<keyword evidence="2" id="KW-0472">Membrane</keyword>
<evidence type="ECO:0000256" key="2">
    <source>
        <dbReference type="SAM" id="Phobius"/>
    </source>
</evidence>
<feature type="transmembrane region" description="Helical" evidence="2">
    <location>
        <begin position="117"/>
        <end position="138"/>
    </location>
</feature>
<accession>A0A3S0Z8K4</accession>
<dbReference type="OrthoDB" id="9990906at2759"/>
<evidence type="ECO:0000313" key="4">
    <source>
        <dbReference type="Proteomes" id="UP000271974"/>
    </source>
</evidence>
<feature type="transmembrane region" description="Helical" evidence="2">
    <location>
        <begin position="24"/>
        <end position="51"/>
    </location>
</feature>
<keyword evidence="2" id="KW-0812">Transmembrane</keyword>
<protein>
    <submittedName>
        <fullName evidence="3">Uncharacterized protein</fullName>
    </submittedName>
</protein>
<dbReference type="AlphaFoldDB" id="A0A3S0Z8K4"/>
<feature type="compositionally biased region" description="Basic and acidic residues" evidence="1">
    <location>
        <begin position="233"/>
        <end position="247"/>
    </location>
</feature>
<sequence>MFGPNYHFGRVSCSAWMEVTEDVFILMALDTIFACGVPCVILIALVFLIFARCCFFYRFNSAEGRPVQAQFGSSAVRNSYNQGTRVRYMDGTGSRGEPTASSPSTSTSSSPVLVTNAIFPVVVMTLILQLPTFAFRFMFSVFKLERAVLIRLTDYQPLFIYMNNLAWAIKFYIYLLSSPSFRRSTTSLLTKAWQKIQRNRWFGRHRRRESLEDTEGVEGRVTPNRPINLAGRWGDKKSYTKKGADHV</sequence>
<dbReference type="EMBL" id="RQTK01000966">
    <property type="protein sequence ID" value="RUS73198.1"/>
    <property type="molecule type" value="Genomic_DNA"/>
</dbReference>
<proteinExistence type="predicted"/>
<feature type="region of interest" description="Disordered" evidence="1">
    <location>
        <begin position="91"/>
        <end position="110"/>
    </location>
</feature>
<dbReference type="Gene3D" id="1.20.1070.10">
    <property type="entry name" value="Rhodopsin 7-helix transmembrane proteins"/>
    <property type="match status" value="1"/>
</dbReference>
<dbReference type="SUPFAM" id="SSF81321">
    <property type="entry name" value="Family A G protein-coupled receptor-like"/>
    <property type="match status" value="1"/>
</dbReference>
<comment type="caution">
    <text evidence="3">The sequence shown here is derived from an EMBL/GenBank/DDBJ whole genome shotgun (WGS) entry which is preliminary data.</text>
</comment>
<gene>
    <name evidence="3" type="ORF">EGW08_019044</name>
</gene>
<keyword evidence="4" id="KW-1185">Reference proteome</keyword>
<evidence type="ECO:0000256" key="1">
    <source>
        <dbReference type="SAM" id="MobiDB-lite"/>
    </source>
</evidence>
<dbReference type="Proteomes" id="UP000271974">
    <property type="component" value="Unassembled WGS sequence"/>
</dbReference>
<reference evidence="3 4" key="1">
    <citation type="submission" date="2019-01" db="EMBL/GenBank/DDBJ databases">
        <title>A draft genome assembly of the solar-powered sea slug Elysia chlorotica.</title>
        <authorList>
            <person name="Cai H."/>
            <person name="Li Q."/>
            <person name="Fang X."/>
            <person name="Li J."/>
            <person name="Curtis N.E."/>
            <person name="Altenburger A."/>
            <person name="Shibata T."/>
            <person name="Feng M."/>
            <person name="Maeda T."/>
            <person name="Schwartz J.A."/>
            <person name="Shigenobu S."/>
            <person name="Lundholm N."/>
            <person name="Nishiyama T."/>
            <person name="Yang H."/>
            <person name="Hasebe M."/>
            <person name="Li S."/>
            <person name="Pierce S.K."/>
            <person name="Wang J."/>
        </authorList>
    </citation>
    <scope>NUCLEOTIDE SEQUENCE [LARGE SCALE GENOMIC DNA]</scope>
    <source>
        <strain evidence="3">EC2010</strain>
        <tissue evidence="3">Whole organism of an adult</tissue>
    </source>
</reference>
<evidence type="ECO:0000313" key="3">
    <source>
        <dbReference type="EMBL" id="RUS73198.1"/>
    </source>
</evidence>
<organism evidence="3 4">
    <name type="scientific">Elysia chlorotica</name>
    <name type="common">Eastern emerald elysia</name>
    <name type="synonym">Sea slug</name>
    <dbReference type="NCBI Taxonomy" id="188477"/>
    <lineage>
        <taxon>Eukaryota</taxon>
        <taxon>Metazoa</taxon>
        <taxon>Spiralia</taxon>
        <taxon>Lophotrochozoa</taxon>
        <taxon>Mollusca</taxon>
        <taxon>Gastropoda</taxon>
        <taxon>Heterobranchia</taxon>
        <taxon>Euthyneura</taxon>
        <taxon>Panpulmonata</taxon>
        <taxon>Sacoglossa</taxon>
        <taxon>Placobranchoidea</taxon>
        <taxon>Plakobranchidae</taxon>
        <taxon>Elysia</taxon>
    </lineage>
</organism>
<feature type="region of interest" description="Disordered" evidence="1">
    <location>
        <begin position="213"/>
        <end position="247"/>
    </location>
</feature>
<keyword evidence="2" id="KW-1133">Transmembrane helix</keyword>
<feature type="compositionally biased region" description="Low complexity" evidence="1">
    <location>
        <begin position="98"/>
        <end position="110"/>
    </location>
</feature>
<feature type="transmembrane region" description="Helical" evidence="2">
    <location>
        <begin position="158"/>
        <end position="176"/>
    </location>
</feature>
<name>A0A3S0Z8K4_ELYCH</name>